<accession>A0ACB8DMY1</accession>
<organism evidence="1 2">
    <name type="scientific">Dermacentor silvarum</name>
    <name type="common">Tick</name>
    <dbReference type="NCBI Taxonomy" id="543639"/>
    <lineage>
        <taxon>Eukaryota</taxon>
        <taxon>Metazoa</taxon>
        <taxon>Ecdysozoa</taxon>
        <taxon>Arthropoda</taxon>
        <taxon>Chelicerata</taxon>
        <taxon>Arachnida</taxon>
        <taxon>Acari</taxon>
        <taxon>Parasitiformes</taxon>
        <taxon>Ixodida</taxon>
        <taxon>Ixodoidea</taxon>
        <taxon>Ixodidae</taxon>
        <taxon>Rhipicephalinae</taxon>
        <taxon>Dermacentor</taxon>
    </lineage>
</organism>
<keyword evidence="2" id="KW-1185">Reference proteome</keyword>
<name>A0ACB8DMY1_DERSI</name>
<comment type="caution">
    <text evidence="1">The sequence shown here is derived from an EMBL/GenBank/DDBJ whole genome shotgun (WGS) entry which is preliminary data.</text>
</comment>
<dbReference type="Proteomes" id="UP000821865">
    <property type="component" value="Chromosome 10"/>
</dbReference>
<sequence>MQDTRTSRHRHSSAIPNATAPNRVCCKDTGHRLFYCGCGLAVVLFAVFGAVSINIYLDHHSRREYEVPFCCPREAHEVSRYVNSTINPCKDFFAYVCSNVISDKLSASDDHDFQIIYSLITGTEKDGVNKGHAGRFLTSYFTSCVEAVPRPKSFLYSLANALLQHEFKHLRHLDTGGVLAYFLASSVKYRMPSAVQVSFSPNRQLVSLTINMICNVRNDSTAVRATVDALKKHSDITLKGQDVTNFGVKLCRKFMAYGRRKRTYAMPSESHLFNQEVWQVKDLEDGLGPYGYRLQNSMFVKVDGFDQIRHLHSEFAAQDDGSETAATKIAYLVWHSVVHGSRIFYDVYDGSHPGAFRNCLDSLNYIWEAWDTFAAEMLTDRSTDAEAQAVFTAVKRTVHADCNSSMLFDVEDSEQLRTFLENLVLVTPTDASQLSSVTVPNGTDDIGENLLRGRVYSYEAAAARKLGQDSTNVVEYGLVQFRGDMHLLLPLSAYVHIGLGTSSHDLPDLALLGRMFADSLWYKMLGHMTWNAKTRSNIHNLIACLEKEDRMSSKGVPPDQLAVKVLGLLSTLNTLKKTADWDVPKVTETLWRMSEAQLFFILSTYKRCPTSWSSDDAHLVNAPLLYVDDFAKAFRCPTKVPAAQIRQCFPQTSHQV</sequence>
<gene>
    <name evidence="1" type="ORF">HPB49_006412</name>
</gene>
<evidence type="ECO:0000313" key="2">
    <source>
        <dbReference type="Proteomes" id="UP000821865"/>
    </source>
</evidence>
<protein>
    <submittedName>
        <fullName evidence="1">Uncharacterized protein</fullName>
    </submittedName>
</protein>
<reference evidence="1" key="1">
    <citation type="submission" date="2020-05" db="EMBL/GenBank/DDBJ databases">
        <title>Large-scale comparative analyses of tick genomes elucidate their genetic diversity and vector capacities.</title>
        <authorList>
            <person name="Jia N."/>
            <person name="Wang J."/>
            <person name="Shi W."/>
            <person name="Du L."/>
            <person name="Sun Y."/>
            <person name="Zhan W."/>
            <person name="Jiang J."/>
            <person name="Wang Q."/>
            <person name="Zhang B."/>
            <person name="Ji P."/>
            <person name="Sakyi L.B."/>
            <person name="Cui X."/>
            <person name="Yuan T."/>
            <person name="Jiang B."/>
            <person name="Yang W."/>
            <person name="Lam T.T.-Y."/>
            <person name="Chang Q."/>
            <person name="Ding S."/>
            <person name="Wang X."/>
            <person name="Zhu J."/>
            <person name="Ruan X."/>
            <person name="Zhao L."/>
            <person name="Wei J."/>
            <person name="Que T."/>
            <person name="Du C."/>
            <person name="Cheng J."/>
            <person name="Dai P."/>
            <person name="Han X."/>
            <person name="Huang E."/>
            <person name="Gao Y."/>
            <person name="Liu J."/>
            <person name="Shao H."/>
            <person name="Ye R."/>
            <person name="Li L."/>
            <person name="Wei W."/>
            <person name="Wang X."/>
            <person name="Wang C."/>
            <person name="Yang T."/>
            <person name="Huo Q."/>
            <person name="Li W."/>
            <person name="Guo W."/>
            <person name="Chen H."/>
            <person name="Zhou L."/>
            <person name="Ni X."/>
            <person name="Tian J."/>
            <person name="Zhou Y."/>
            <person name="Sheng Y."/>
            <person name="Liu T."/>
            <person name="Pan Y."/>
            <person name="Xia L."/>
            <person name="Li J."/>
            <person name="Zhao F."/>
            <person name="Cao W."/>
        </authorList>
    </citation>
    <scope>NUCLEOTIDE SEQUENCE</scope>
    <source>
        <strain evidence="1">Dsil-2018</strain>
    </source>
</reference>
<evidence type="ECO:0000313" key="1">
    <source>
        <dbReference type="EMBL" id="KAH7973887.1"/>
    </source>
</evidence>
<dbReference type="EMBL" id="CM023479">
    <property type="protein sequence ID" value="KAH7973887.1"/>
    <property type="molecule type" value="Genomic_DNA"/>
</dbReference>
<proteinExistence type="predicted"/>